<evidence type="ECO:0000256" key="2">
    <source>
        <dbReference type="SAM" id="MobiDB-lite"/>
    </source>
</evidence>
<evidence type="ECO:0000256" key="1">
    <source>
        <dbReference type="SAM" id="Coils"/>
    </source>
</evidence>
<name>A0A1I5XNU3_9PSEU</name>
<evidence type="ECO:0000313" key="4">
    <source>
        <dbReference type="Proteomes" id="UP000198727"/>
    </source>
</evidence>
<sequence>MADHSTPDGTDVPAPSQVPHAHAAPAPPVPNAEASPERWGRVDEEGKVYVRTEDGERVIGIWQAGTPEEGLLHYARRFDDLRTEAELLETRLSSGTGDPKQVLASATQLRDGLGEAAVVGDLTALRARVEHVLAHAERALAEVRQEREQARAAAVARKQALAEEAETIAAESTQWKAAGDRLRAILDEWKTIKGVDRKTDDELWKRFAKARESFNRRRGSHFAELDKQRAAARARKEELIAEAEELSESSDWGPTAGRYKELMAEWKAAGRAPKDTDEALWQRFRAAQDRFFSRRSAVFSERDAEFAANATKKEELLAEAEKIDPSVNLEGAKAQLRRIQDAWDQIGKVPRERIRELDGRLRAVQDRVREAEDSKWRRTDPEAEARAAQFRERVEQFESQAAKARAAGDERRARKAEEQAAQWREWLAAAERAVADR</sequence>
<dbReference type="STRING" id="587909.SAMN05421810_106179"/>
<feature type="compositionally biased region" description="Low complexity" evidence="2">
    <location>
        <begin position="13"/>
        <end position="24"/>
    </location>
</feature>
<feature type="coiled-coil region" evidence="1">
    <location>
        <begin position="354"/>
        <end position="433"/>
    </location>
</feature>
<dbReference type="RefSeq" id="WP_092531632.1">
    <property type="nucleotide sequence ID" value="NZ_FOWW01000006.1"/>
</dbReference>
<dbReference type="OrthoDB" id="5422202at2"/>
<dbReference type="Pfam" id="PF03993">
    <property type="entry name" value="DUF349"/>
    <property type="match status" value="3"/>
</dbReference>
<keyword evidence="4" id="KW-1185">Reference proteome</keyword>
<reference evidence="4" key="1">
    <citation type="submission" date="2016-10" db="EMBL/GenBank/DDBJ databases">
        <authorList>
            <person name="Varghese N."/>
            <person name="Submissions S."/>
        </authorList>
    </citation>
    <scope>NUCLEOTIDE SEQUENCE [LARGE SCALE GENOMIC DNA]</scope>
    <source>
        <strain evidence="4">CGMCC 4.5579</strain>
    </source>
</reference>
<organism evidence="3 4">
    <name type="scientific">Amycolatopsis arida</name>
    <dbReference type="NCBI Taxonomy" id="587909"/>
    <lineage>
        <taxon>Bacteria</taxon>
        <taxon>Bacillati</taxon>
        <taxon>Actinomycetota</taxon>
        <taxon>Actinomycetes</taxon>
        <taxon>Pseudonocardiales</taxon>
        <taxon>Pseudonocardiaceae</taxon>
        <taxon>Amycolatopsis</taxon>
    </lineage>
</organism>
<dbReference type="EMBL" id="FOWW01000006">
    <property type="protein sequence ID" value="SFQ33604.1"/>
    <property type="molecule type" value="Genomic_DNA"/>
</dbReference>
<evidence type="ECO:0000313" key="3">
    <source>
        <dbReference type="EMBL" id="SFQ33604.1"/>
    </source>
</evidence>
<dbReference type="AlphaFoldDB" id="A0A1I5XNU3"/>
<evidence type="ECO:0008006" key="5">
    <source>
        <dbReference type="Google" id="ProtNLM"/>
    </source>
</evidence>
<feature type="coiled-coil region" evidence="1">
    <location>
        <begin position="126"/>
        <end position="153"/>
    </location>
</feature>
<feature type="region of interest" description="Disordered" evidence="2">
    <location>
        <begin position="1"/>
        <end position="43"/>
    </location>
</feature>
<keyword evidence="1" id="KW-0175">Coiled coil</keyword>
<accession>A0A1I5XNU3</accession>
<proteinExistence type="predicted"/>
<gene>
    <name evidence="3" type="ORF">SAMN05421810_106179</name>
</gene>
<dbReference type="Proteomes" id="UP000198727">
    <property type="component" value="Unassembled WGS sequence"/>
</dbReference>
<protein>
    <recommendedName>
        <fullName evidence="5">DNA repair ATPase</fullName>
    </recommendedName>
</protein>
<feature type="coiled-coil region" evidence="1">
    <location>
        <begin position="222"/>
        <end position="249"/>
    </location>
</feature>
<dbReference type="InterPro" id="IPR007139">
    <property type="entry name" value="DUF349"/>
</dbReference>